<comment type="caution">
    <text evidence="2">The sequence shown here is derived from an EMBL/GenBank/DDBJ whole genome shotgun (WGS) entry which is preliminary data.</text>
</comment>
<proteinExistence type="inferred from homology"/>
<dbReference type="CDD" id="cd06150">
    <property type="entry name" value="YjgF_YER057c_UK114_like_2"/>
    <property type="match status" value="1"/>
</dbReference>
<dbReference type="Pfam" id="PF01042">
    <property type="entry name" value="Ribonuc_L-PSP"/>
    <property type="match status" value="1"/>
</dbReference>
<evidence type="ECO:0000256" key="1">
    <source>
        <dbReference type="ARBA" id="ARBA00010552"/>
    </source>
</evidence>
<dbReference type="PANTHER" id="PTHR47328:SF1">
    <property type="entry name" value="RUTC FAMILY PROTEIN YOAB"/>
    <property type="match status" value="1"/>
</dbReference>
<dbReference type="InterPro" id="IPR006175">
    <property type="entry name" value="YjgF/YER057c/UK114"/>
</dbReference>
<name>A0ABU1WG67_9BURK</name>
<evidence type="ECO:0000313" key="2">
    <source>
        <dbReference type="EMBL" id="MDR7148266.1"/>
    </source>
</evidence>
<dbReference type="InterPro" id="IPR035709">
    <property type="entry name" value="YoaB-like"/>
</dbReference>
<dbReference type="EMBL" id="JAVDWU010000001">
    <property type="protein sequence ID" value="MDR7148266.1"/>
    <property type="molecule type" value="Genomic_DNA"/>
</dbReference>
<evidence type="ECO:0000313" key="3">
    <source>
        <dbReference type="Proteomes" id="UP001265700"/>
    </source>
</evidence>
<dbReference type="InterPro" id="IPR019897">
    <property type="entry name" value="RidA_CS"/>
</dbReference>
<keyword evidence="3" id="KW-1185">Reference proteome</keyword>
<comment type="similarity">
    <text evidence="1">Belongs to the RutC family.</text>
</comment>
<accession>A0ABU1WG67</accession>
<gene>
    <name evidence="2" type="ORF">J2W49_000194</name>
</gene>
<protein>
    <submittedName>
        <fullName evidence="2">Enamine deaminase RidA (YjgF/YER057c/UK114 family)</fullName>
    </submittedName>
</protein>
<dbReference type="PROSITE" id="PS01094">
    <property type="entry name" value="UPF0076"/>
    <property type="match status" value="1"/>
</dbReference>
<dbReference type="InterPro" id="IPR035959">
    <property type="entry name" value="RutC-like_sf"/>
</dbReference>
<organism evidence="2 3">
    <name type="scientific">Hydrogenophaga palleronii</name>
    <dbReference type="NCBI Taxonomy" id="65655"/>
    <lineage>
        <taxon>Bacteria</taxon>
        <taxon>Pseudomonadati</taxon>
        <taxon>Pseudomonadota</taxon>
        <taxon>Betaproteobacteria</taxon>
        <taxon>Burkholderiales</taxon>
        <taxon>Comamonadaceae</taxon>
        <taxon>Hydrogenophaga</taxon>
    </lineage>
</organism>
<dbReference type="RefSeq" id="WP_310310594.1">
    <property type="nucleotide sequence ID" value="NZ_JAVDWU010000001.1"/>
</dbReference>
<dbReference type="SUPFAM" id="SSF55298">
    <property type="entry name" value="YjgF-like"/>
    <property type="match status" value="1"/>
</dbReference>
<dbReference type="Proteomes" id="UP001265700">
    <property type="component" value="Unassembled WGS sequence"/>
</dbReference>
<dbReference type="PANTHER" id="PTHR47328">
    <property type="match status" value="1"/>
</dbReference>
<sequence>MNAHIQRHGVAARYSEAAVFNGVVYLAGMVPERGATDIRGQTQDVLDQVQQRLKEAGSDKSFILRTQIFLADIQDIGAMNEVWDAWVVPGTAPPRATVQAALANPDWKIEIIVTAAQGTAQNPD</sequence>
<dbReference type="Gene3D" id="3.30.1330.40">
    <property type="entry name" value="RutC-like"/>
    <property type="match status" value="1"/>
</dbReference>
<reference evidence="2 3" key="1">
    <citation type="submission" date="2023-07" db="EMBL/GenBank/DDBJ databases">
        <title>Sorghum-associated microbial communities from plants grown in Nebraska, USA.</title>
        <authorList>
            <person name="Schachtman D."/>
        </authorList>
    </citation>
    <scope>NUCLEOTIDE SEQUENCE [LARGE SCALE GENOMIC DNA]</scope>
    <source>
        <strain evidence="2 3">4249</strain>
    </source>
</reference>